<sequence>MTQTGNDLPSPDRWGGYRISELTTPRVLARKAEQNGDKVFLRYLPDGTELSYRDLDLQSNRLAHGFSSLGIGHGSHVALLMENSVDQLLSYFALGKLGAVSIPLNTASRGQQLRYLLTHSEASVLIVDAALWEQYAEISADLPLLQQVIVLGELPEQRLAETAQSVEIRAFKTLYPEVSLPPETQVQFSDLAYIIYTSGTTGPSKGVMLSQAQCFLWGLSHAMAFGQRDDDIAYICLPMFHVNALQGATYNALMVNSSIAVQKRFSASGFWSDVRSSGATLTNLLGSMINILWSRPASDDDVNNRLRMCMSAPIPDFGRDFERRFGLRFIQSYSLTDFGPSHAFSLIDPVGKLGSCGRVRKGVHARIVDENDFELPAGARGELVLRHDVPWAHSMGYYKMPDATVKAWRNGWFHTGDCGYVDEDGYFWFLDRTKDAIRRRGENISAYEVEKILLQHPAVQDVAVFAVRSEMAEDEVAAAIVCKAGAQLDQAALIEFCRGEMAYYMVPRFLQVMSDLPRNASQKIEKFKLRDAANADLSQLWDRERAGIKVSR</sequence>
<gene>
    <name evidence="1" type="ORF">AB4Y32_30745</name>
</gene>
<protein>
    <submittedName>
        <fullName evidence="1">AMP-binding protein</fullName>
    </submittedName>
</protein>
<proteinExistence type="predicted"/>
<dbReference type="EMBL" id="JBFRCH010000027">
    <property type="protein sequence ID" value="MEX3936117.1"/>
    <property type="molecule type" value="Genomic_DNA"/>
</dbReference>
<accession>A0ACC6U9E2</accession>
<keyword evidence="2" id="KW-1185">Reference proteome</keyword>
<dbReference type="Proteomes" id="UP001558850">
    <property type="component" value="Unassembled WGS sequence"/>
</dbReference>
<reference evidence="1" key="1">
    <citation type="submission" date="2024-07" db="EMBL/GenBank/DDBJ databases">
        <title>A survey of Mimosa microsymbionts across Brazilian biomes reveals a high diversity of Paraburkholderia nodulating endemic species, but also that Cupriavidus is common as a symbiont of widespread species.</title>
        <authorList>
            <person name="Rouws L."/>
            <person name="Barauna A."/>
            <person name="Beukes C."/>
            <person name="Rouws J.R.C."/>
            <person name="De Faria S.M."/>
            <person name="Gross E."/>
            <person name="Bueno Dos Reis Junior F."/>
            <person name="Simon M.F."/>
            <person name="Maluk M."/>
            <person name="Odee D.W."/>
            <person name="Kenicer G."/>
            <person name="Young J.P.W."/>
            <person name="Reis V.M."/>
            <person name="Zilli J."/>
            <person name="James E.K."/>
        </authorList>
    </citation>
    <scope>NUCLEOTIDE SEQUENCE</scope>
    <source>
        <strain evidence="1">EG181B</strain>
    </source>
</reference>
<name>A0ACC6U9E2_9BURK</name>
<evidence type="ECO:0000313" key="1">
    <source>
        <dbReference type="EMBL" id="MEX3936117.1"/>
    </source>
</evidence>
<comment type="caution">
    <text evidence="1">The sequence shown here is derived from an EMBL/GenBank/DDBJ whole genome shotgun (WGS) entry which is preliminary data.</text>
</comment>
<evidence type="ECO:0000313" key="2">
    <source>
        <dbReference type="Proteomes" id="UP001558850"/>
    </source>
</evidence>
<organism evidence="1 2">
    <name type="scientific">Paraburkholderia phymatum</name>
    <dbReference type="NCBI Taxonomy" id="148447"/>
    <lineage>
        <taxon>Bacteria</taxon>
        <taxon>Pseudomonadati</taxon>
        <taxon>Pseudomonadota</taxon>
        <taxon>Betaproteobacteria</taxon>
        <taxon>Burkholderiales</taxon>
        <taxon>Burkholderiaceae</taxon>
        <taxon>Paraburkholderia</taxon>
    </lineage>
</organism>